<feature type="compositionally biased region" description="Basic residues" evidence="5">
    <location>
        <begin position="40"/>
        <end position="49"/>
    </location>
</feature>
<keyword evidence="8" id="KW-1185">Reference proteome</keyword>
<evidence type="ECO:0000313" key="8">
    <source>
        <dbReference type="Proteomes" id="UP000799640"/>
    </source>
</evidence>
<keyword evidence="4 6" id="KW-0472">Membrane</keyword>
<organism evidence="7 8">
    <name type="scientific">Trichodelitschia bisporula</name>
    <dbReference type="NCBI Taxonomy" id="703511"/>
    <lineage>
        <taxon>Eukaryota</taxon>
        <taxon>Fungi</taxon>
        <taxon>Dikarya</taxon>
        <taxon>Ascomycota</taxon>
        <taxon>Pezizomycotina</taxon>
        <taxon>Dothideomycetes</taxon>
        <taxon>Dothideomycetes incertae sedis</taxon>
        <taxon>Phaeotrichales</taxon>
        <taxon>Phaeotrichaceae</taxon>
        <taxon>Trichodelitschia</taxon>
    </lineage>
</organism>
<dbReference type="Pfam" id="PF01544">
    <property type="entry name" value="CorA"/>
    <property type="match status" value="1"/>
</dbReference>
<gene>
    <name evidence="7" type="ORF">EJ06DRAFT_530070</name>
</gene>
<dbReference type="GO" id="GO:0016020">
    <property type="term" value="C:membrane"/>
    <property type="evidence" value="ECO:0007669"/>
    <property type="project" value="UniProtKB-SubCell"/>
</dbReference>
<evidence type="ECO:0000256" key="1">
    <source>
        <dbReference type="ARBA" id="ARBA00004141"/>
    </source>
</evidence>
<dbReference type="AlphaFoldDB" id="A0A6G1HYP7"/>
<proteinExistence type="predicted"/>
<keyword evidence="3 6" id="KW-1133">Transmembrane helix</keyword>
<evidence type="ECO:0000256" key="3">
    <source>
        <dbReference type="ARBA" id="ARBA00022989"/>
    </source>
</evidence>
<feature type="compositionally biased region" description="Acidic residues" evidence="5">
    <location>
        <begin position="452"/>
        <end position="467"/>
    </location>
</feature>
<evidence type="ECO:0000256" key="6">
    <source>
        <dbReference type="SAM" id="Phobius"/>
    </source>
</evidence>
<evidence type="ECO:0008006" key="9">
    <source>
        <dbReference type="Google" id="ProtNLM"/>
    </source>
</evidence>
<feature type="region of interest" description="Disordered" evidence="5">
    <location>
        <begin position="1"/>
        <end position="89"/>
    </location>
</feature>
<dbReference type="OrthoDB" id="5430750at2759"/>
<name>A0A6G1HYP7_9PEZI</name>
<sequence length="969" mass="108232">MAPSSTPRNFTREARRSAPARLSNSYAMPLAGNAQDSRQRHAVRKHTHKRGMDAAIVPDGRTVRRRRMRSGSTSSASSSDEGDMIASKDFSRVGTDDMVLEDGDSDSSYNSFNLGLQKKMLLEDDDEGLGLPEEGDDRRLTSSTSFKGDEKDRLTTVYRVYRSRYVGDLFRGGDLSAELLTGTNRRVQQRELSRPLYRWMHVENPGMVFGTFVQVVLECPWLDAGQRENVGSILRVARQNSEKSLRMPPGKQGSYVEPEFYEETVQQTVFQGFRSRRQKVETVKWMCIPYFVTSDQPVGKVKRRFTASEPVEYPFLNSGYVLEGNYFQVAQLWCLMVGDSLMITCARRAIEDMPGQFINIKTLPPADPHRRNSGDRAPVIIVSDGGIRTWLIPADTCVTWPEFASNFAELGVDLFEGWDVVYQGARITRQDWPKIMALAAKVSIRLTLQKNDDDDSSYDDSDSDADLPEIQTSDETGNADDPAMRPLTPIPTDEEKSSTKDNWYVFTLMATRADAPSPPISDTTPAAPPKLVVDQGRLRADSDEIDAYLTTTNRRRGEAAAWHTCPQKTYTEVKNYIASLPPDDGTGLNSQRQALFRAARAIFTLFYPLAYAHPVAGKYWGALDRLLRSPPSATTLAATARRVRSLAHAASDVKHEIFGRHGASPPALYNQTNVPHEFIQAWLLVLMFAVLAVTGEAGRTADYARRAKALLAAGKMKIVRRLQTVSLREREAATTTGAAAVLVAQLVQDARGAPMFADRHRLATLYWRDIQAVTAEVHATPLSRRHQETFLSLKGELDTIAGILEDEQRVLVALDDSVRASEAKSVIGEGAAGTKTPARETAVIELSLQSADVTLANFVEMARRVGELEAWHFRMVESNKDRQEKAALAFTTVSVLFLPLTMLASLFGMNTKDIRNLNEGQWVFWVTAGPMSVIGIMIWLVYLGSFKGWMRGAYRWRQRRQRRQIGQMG</sequence>
<dbReference type="InterPro" id="IPR002523">
    <property type="entry name" value="MgTranspt_CorA/ZnTranspt_ZntB"/>
</dbReference>
<dbReference type="Gene3D" id="1.20.58.340">
    <property type="entry name" value="Magnesium transport protein CorA, transmembrane region"/>
    <property type="match status" value="1"/>
</dbReference>
<evidence type="ECO:0000256" key="4">
    <source>
        <dbReference type="ARBA" id="ARBA00023136"/>
    </source>
</evidence>
<feature type="transmembrane region" description="Helical" evidence="6">
    <location>
        <begin position="887"/>
        <end position="910"/>
    </location>
</feature>
<protein>
    <recommendedName>
        <fullName evidence="9">Cora-domain-containing protein</fullName>
    </recommendedName>
</protein>
<dbReference type="InterPro" id="IPR045863">
    <property type="entry name" value="CorA_TM1_TM2"/>
</dbReference>
<reference evidence="7" key="1">
    <citation type="journal article" date="2020" name="Stud. Mycol.">
        <title>101 Dothideomycetes genomes: a test case for predicting lifestyles and emergence of pathogens.</title>
        <authorList>
            <person name="Haridas S."/>
            <person name="Albert R."/>
            <person name="Binder M."/>
            <person name="Bloem J."/>
            <person name="Labutti K."/>
            <person name="Salamov A."/>
            <person name="Andreopoulos B."/>
            <person name="Baker S."/>
            <person name="Barry K."/>
            <person name="Bills G."/>
            <person name="Bluhm B."/>
            <person name="Cannon C."/>
            <person name="Castanera R."/>
            <person name="Culley D."/>
            <person name="Daum C."/>
            <person name="Ezra D."/>
            <person name="Gonzalez J."/>
            <person name="Henrissat B."/>
            <person name="Kuo A."/>
            <person name="Liang C."/>
            <person name="Lipzen A."/>
            <person name="Lutzoni F."/>
            <person name="Magnuson J."/>
            <person name="Mondo S."/>
            <person name="Nolan M."/>
            <person name="Ohm R."/>
            <person name="Pangilinan J."/>
            <person name="Park H.-J."/>
            <person name="Ramirez L."/>
            <person name="Alfaro M."/>
            <person name="Sun H."/>
            <person name="Tritt A."/>
            <person name="Yoshinaga Y."/>
            <person name="Zwiers L.-H."/>
            <person name="Turgeon B."/>
            <person name="Goodwin S."/>
            <person name="Spatafora J."/>
            <person name="Crous P."/>
            <person name="Grigoriev I."/>
        </authorList>
    </citation>
    <scope>NUCLEOTIDE SEQUENCE</scope>
    <source>
        <strain evidence="7">CBS 262.69</strain>
    </source>
</reference>
<dbReference type="GO" id="GO:0046873">
    <property type="term" value="F:metal ion transmembrane transporter activity"/>
    <property type="evidence" value="ECO:0007669"/>
    <property type="project" value="InterPro"/>
</dbReference>
<comment type="subcellular location">
    <subcellularLocation>
        <location evidence="1">Membrane</location>
        <topology evidence="1">Multi-pass membrane protein</topology>
    </subcellularLocation>
</comment>
<feature type="region of interest" description="Disordered" evidence="5">
    <location>
        <begin position="451"/>
        <end position="498"/>
    </location>
</feature>
<dbReference type="EMBL" id="ML996694">
    <property type="protein sequence ID" value="KAF2400986.1"/>
    <property type="molecule type" value="Genomic_DNA"/>
</dbReference>
<keyword evidence="2 6" id="KW-0812">Transmembrane</keyword>
<evidence type="ECO:0000256" key="5">
    <source>
        <dbReference type="SAM" id="MobiDB-lite"/>
    </source>
</evidence>
<evidence type="ECO:0000313" key="7">
    <source>
        <dbReference type="EMBL" id="KAF2400986.1"/>
    </source>
</evidence>
<feature type="compositionally biased region" description="Low complexity" evidence="5">
    <location>
        <begin position="70"/>
        <end position="79"/>
    </location>
</feature>
<feature type="region of interest" description="Disordered" evidence="5">
    <location>
        <begin position="126"/>
        <end position="145"/>
    </location>
</feature>
<feature type="transmembrane region" description="Helical" evidence="6">
    <location>
        <begin position="679"/>
        <end position="698"/>
    </location>
</feature>
<evidence type="ECO:0000256" key="2">
    <source>
        <dbReference type="ARBA" id="ARBA00022692"/>
    </source>
</evidence>
<dbReference type="SUPFAM" id="SSF144083">
    <property type="entry name" value="Magnesium transport protein CorA, transmembrane region"/>
    <property type="match status" value="1"/>
</dbReference>
<accession>A0A6G1HYP7</accession>
<dbReference type="Proteomes" id="UP000799640">
    <property type="component" value="Unassembled WGS sequence"/>
</dbReference>
<feature type="transmembrane region" description="Helical" evidence="6">
    <location>
        <begin position="922"/>
        <end position="942"/>
    </location>
</feature>